<dbReference type="PROSITE" id="PS50172">
    <property type="entry name" value="BRCT"/>
    <property type="match status" value="4"/>
</dbReference>
<feature type="region of interest" description="Disordered" evidence="2">
    <location>
        <begin position="889"/>
        <end position="972"/>
    </location>
</feature>
<keyword evidence="1" id="KW-0677">Repeat</keyword>
<feature type="compositionally biased region" description="Basic residues" evidence="2">
    <location>
        <begin position="830"/>
        <end position="842"/>
    </location>
</feature>
<dbReference type="Pfam" id="PF00533">
    <property type="entry name" value="BRCT"/>
    <property type="match status" value="1"/>
</dbReference>
<dbReference type="EMBL" id="JAACJO010000004">
    <property type="protein sequence ID" value="KAF5359827.1"/>
    <property type="molecule type" value="Genomic_DNA"/>
</dbReference>
<dbReference type="GO" id="GO:0033314">
    <property type="term" value="P:mitotic DNA replication checkpoint signaling"/>
    <property type="evidence" value="ECO:0007669"/>
    <property type="project" value="TreeGrafter"/>
</dbReference>
<dbReference type="AlphaFoldDB" id="A0A8H5LJU2"/>
<evidence type="ECO:0000256" key="2">
    <source>
        <dbReference type="SAM" id="MobiDB-lite"/>
    </source>
</evidence>
<feature type="domain" description="BRCT" evidence="3">
    <location>
        <begin position="49"/>
        <end position="122"/>
    </location>
</feature>
<dbReference type="Gene3D" id="3.40.50.10190">
    <property type="entry name" value="BRCT domain"/>
    <property type="match status" value="4"/>
</dbReference>
<dbReference type="GO" id="GO:0006270">
    <property type="term" value="P:DNA replication initiation"/>
    <property type="evidence" value="ECO:0007669"/>
    <property type="project" value="TreeGrafter"/>
</dbReference>
<dbReference type="SMART" id="SM00292">
    <property type="entry name" value="BRCT"/>
    <property type="match status" value="4"/>
</dbReference>
<dbReference type="OrthoDB" id="251770at2759"/>
<feature type="domain" description="BRCT" evidence="3">
    <location>
        <begin position="536"/>
        <end position="601"/>
    </location>
</feature>
<feature type="compositionally biased region" description="Basic and acidic residues" evidence="2">
    <location>
        <begin position="929"/>
        <end position="940"/>
    </location>
</feature>
<dbReference type="InterPro" id="IPR036420">
    <property type="entry name" value="BRCT_dom_sf"/>
</dbReference>
<dbReference type="CDD" id="cd17731">
    <property type="entry name" value="BRCT_TopBP1_rpt2_like"/>
    <property type="match status" value="1"/>
</dbReference>
<dbReference type="InterPro" id="IPR001357">
    <property type="entry name" value="BRCT_dom"/>
</dbReference>
<evidence type="ECO:0000313" key="4">
    <source>
        <dbReference type="EMBL" id="KAF5359827.1"/>
    </source>
</evidence>
<feature type="region of interest" description="Disordered" evidence="2">
    <location>
        <begin position="814"/>
        <end position="851"/>
    </location>
</feature>
<feature type="domain" description="BRCT" evidence="3">
    <location>
        <begin position="416"/>
        <end position="505"/>
    </location>
</feature>
<dbReference type="PANTHER" id="PTHR13561">
    <property type="entry name" value="DNA REPLICATION REGULATOR DPB11-RELATED"/>
    <property type="match status" value="1"/>
</dbReference>
<feature type="compositionally biased region" description="Polar residues" evidence="2">
    <location>
        <begin position="642"/>
        <end position="657"/>
    </location>
</feature>
<proteinExistence type="predicted"/>
<feature type="compositionally biased region" description="Polar residues" evidence="2">
    <location>
        <begin position="740"/>
        <end position="749"/>
    </location>
</feature>
<dbReference type="SUPFAM" id="SSF52113">
    <property type="entry name" value="BRCT domain"/>
    <property type="match status" value="3"/>
</dbReference>
<protein>
    <recommendedName>
        <fullName evidence="3">BRCT domain-containing protein</fullName>
    </recommendedName>
</protein>
<evidence type="ECO:0000259" key="3">
    <source>
        <dbReference type="PROSITE" id="PS50172"/>
    </source>
</evidence>
<keyword evidence="5" id="KW-1185">Reference proteome</keyword>
<feature type="compositionally biased region" description="Low complexity" evidence="2">
    <location>
        <begin position="680"/>
        <end position="694"/>
    </location>
</feature>
<feature type="region of interest" description="Disordered" evidence="2">
    <location>
        <begin position="740"/>
        <end position="793"/>
    </location>
</feature>
<gene>
    <name evidence="4" type="ORF">D9756_002948</name>
</gene>
<organism evidence="4 5">
    <name type="scientific">Leucocoprinus leucothites</name>
    <dbReference type="NCBI Taxonomy" id="201217"/>
    <lineage>
        <taxon>Eukaryota</taxon>
        <taxon>Fungi</taxon>
        <taxon>Dikarya</taxon>
        <taxon>Basidiomycota</taxon>
        <taxon>Agaricomycotina</taxon>
        <taxon>Agaricomycetes</taxon>
        <taxon>Agaricomycetidae</taxon>
        <taxon>Agaricales</taxon>
        <taxon>Agaricineae</taxon>
        <taxon>Agaricaceae</taxon>
        <taxon>Leucocoprinus</taxon>
    </lineage>
</organism>
<dbReference type="GO" id="GO:0007095">
    <property type="term" value="P:mitotic G2 DNA damage checkpoint signaling"/>
    <property type="evidence" value="ECO:0007669"/>
    <property type="project" value="TreeGrafter"/>
</dbReference>
<feature type="compositionally biased region" description="Basic residues" evidence="2">
    <location>
        <begin position="961"/>
        <end position="972"/>
    </location>
</feature>
<feature type="compositionally biased region" description="Low complexity" evidence="2">
    <location>
        <begin position="271"/>
        <end position="283"/>
    </location>
</feature>
<dbReference type="Pfam" id="PF12738">
    <property type="entry name" value="PTCB-BRCT"/>
    <property type="match status" value="2"/>
</dbReference>
<sequence>MRRRSNKSSKVPNVKLRPAPAGALSRTITEHYLVEDSQAGSDDTTVADFCPRPFKDLVLCATGVKDKPILFKKAVELGATHVSAFTDRVTHLIAETHGGAKYMCALERKIPIMKPSWVEESYDIWLRGDDVDYEESLKPHRLPIFAGVVLCLSGITDVDRRVQINRLVTQNGGTYVKNLERPVKVTHLLCSGDEETEKMRYAEKFNERKEAVIHLVWEEWFWDSLDFGGRFDETRYEVSRPRPERKVPPEAASSPPPSDLPSELDETSMAPPSSVPSKQPPSSNQDDDGELATVKVLPAVTLQIWGSLLSRRGYQISGAELVRTASAPAVFQTSETSAEVEPGKSVISSFRRASSFVPAKLEEEEGAGGSKQPFRRTTTSANIFVKSATPLPAVPEKNGESSTSIFLDPGAGPSSGAVMMFTGYRLRALGEAKTAAVKNAVESYGGLMVSEDDENVDFIIVRLVSGSKLYREETDPTLRSRYRTECWLERCIFEDHVCPPDQDLSFVPLGIDTPVPAAEKIILSFSGFDQSESCGLRRLLRALGLTLAPNFSKNTTHLLCPSATGPKFAKACEWGKPVVKMSWLAAMASTGIVPSVEDHLVPGSTVGVREITKLDFGVPMEIDVKGKGKAKAMPQDLPLLDTGTTMNDITNTDSSESPVELPQLANIPSHMRQPVKPQTSHSSSSSASSSPSISFGQPKHGLVAPIPRTRINSIASVPPQSGSLSPASALPPHIQQIVQQDSVTQSDTGGDTGNDGPKSSWRELEQERLTAKIPSSRTPSPMKLAKAGSRSSISPVKIDHEATKALQESITRALKRHTSEEDEVLNGGRTSKRQRPQRHKAPSRQTSASKLRAAEVDAIPFGSASISPFDSFDIAESDMLPVIEPAAGLRKGTGRQIGGGRRTRSSVGDVGLSEEGESMRVTYEDPGLADERKKLMDLLKSHSQSQESPPKASKAPEPVRRGTRTRKSVRSS</sequence>
<feature type="compositionally biased region" description="Basic and acidic residues" evidence="2">
    <location>
        <begin position="236"/>
        <end position="248"/>
    </location>
</feature>
<feature type="compositionally biased region" description="Basic and acidic residues" evidence="2">
    <location>
        <begin position="760"/>
        <end position="770"/>
    </location>
</feature>
<name>A0A8H5LJU2_9AGAR</name>
<evidence type="ECO:0000256" key="1">
    <source>
        <dbReference type="ARBA" id="ARBA00022737"/>
    </source>
</evidence>
<feature type="domain" description="BRCT" evidence="3">
    <location>
        <begin position="140"/>
        <end position="238"/>
    </location>
</feature>
<dbReference type="Proteomes" id="UP000559027">
    <property type="component" value="Unassembled WGS sequence"/>
</dbReference>
<evidence type="ECO:0000313" key="5">
    <source>
        <dbReference type="Proteomes" id="UP000559027"/>
    </source>
</evidence>
<feature type="region of interest" description="Disordered" evidence="2">
    <location>
        <begin position="236"/>
        <end position="289"/>
    </location>
</feature>
<feature type="region of interest" description="Disordered" evidence="2">
    <location>
        <begin position="634"/>
        <end position="703"/>
    </location>
</feature>
<dbReference type="InterPro" id="IPR059215">
    <property type="entry name" value="BRCT2_TopBP1-like"/>
</dbReference>
<reference evidence="4 5" key="1">
    <citation type="journal article" date="2020" name="ISME J.">
        <title>Uncovering the hidden diversity of litter-decomposition mechanisms in mushroom-forming fungi.</title>
        <authorList>
            <person name="Floudas D."/>
            <person name="Bentzer J."/>
            <person name="Ahren D."/>
            <person name="Johansson T."/>
            <person name="Persson P."/>
            <person name="Tunlid A."/>
        </authorList>
    </citation>
    <scope>NUCLEOTIDE SEQUENCE [LARGE SCALE GENOMIC DNA]</scope>
    <source>
        <strain evidence="4 5">CBS 146.42</strain>
    </source>
</reference>
<dbReference type="PANTHER" id="PTHR13561:SF20">
    <property type="entry name" value="DNA TOPOISOMERASE 2-BINDING PROTEIN 1"/>
    <property type="match status" value="1"/>
</dbReference>
<accession>A0A8H5LJU2</accession>
<comment type="caution">
    <text evidence="4">The sequence shown here is derived from an EMBL/GenBank/DDBJ whole genome shotgun (WGS) entry which is preliminary data.</text>
</comment>